<dbReference type="Proteomes" id="UP000196053">
    <property type="component" value="Chromosome I"/>
</dbReference>
<keyword evidence="3" id="KW-0540">Nuclease</keyword>
<dbReference type="InterPro" id="IPR001650">
    <property type="entry name" value="Helicase_C-like"/>
</dbReference>
<dbReference type="InterPro" id="IPR006483">
    <property type="entry name" value="CRISPR-assoc_Cas3_HD"/>
</dbReference>
<dbReference type="GO" id="GO:0046872">
    <property type="term" value="F:metal ion binding"/>
    <property type="evidence" value="ECO:0007669"/>
    <property type="project" value="UniProtKB-KW"/>
</dbReference>
<dbReference type="InterPro" id="IPR054712">
    <property type="entry name" value="Cas3-like_dom"/>
</dbReference>
<feature type="domain" description="Helicase C-terminal" evidence="10">
    <location>
        <begin position="518"/>
        <end position="678"/>
    </location>
</feature>
<dbReference type="Gene3D" id="1.10.3210.30">
    <property type="match status" value="1"/>
</dbReference>
<proteinExistence type="inferred from homology"/>
<evidence type="ECO:0008006" key="14">
    <source>
        <dbReference type="Google" id="ProtNLM"/>
    </source>
</evidence>
<evidence type="ECO:0000256" key="2">
    <source>
        <dbReference type="ARBA" id="ARBA00009046"/>
    </source>
</evidence>
<evidence type="ECO:0000256" key="5">
    <source>
        <dbReference type="ARBA" id="ARBA00022741"/>
    </source>
</evidence>
<keyword evidence="4" id="KW-0479">Metal-binding</keyword>
<keyword evidence="8" id="KW-0067">ATP-binding</keyword>
<keyword evidence="5" id="KW-0547">Nucleotide-binding</keyword>
<gene>
    <name evidence="12" type="ORF">SD1D_0531</name>
</gene>
<evidence type="ECO:0000256" key="9">
    <source>
        <dbReference type="ARBA" id="ARBA00023118"/>
    </source>
</evidence>
<dbReference type="NCBIfam" id="TIGR01587">
    <property type="entry name" value="cas3_core"/>
    <property type="match status" value="1"/>
</dbReference>
<dbReference type="PROSITE" id="PS51194">
    <property type="entry name" value="HELICASE_CTER"/>
    <property type="match status" value="1"/>
</dbReference>
<sequence length="851" mass="99958">MFFDVLARKEENELGEVKSQSLTEHLLSVGKIASQIGDLIGIKHLMMHVGLLHDMGKADRNFQTYLNGSSNKKVDHSSAGAKLWIHILSDTKEYEEYYNTVKFQYYKEIILYLIQSHHGLFDVIDTINIKNKSFERLKYDSKVTYHFNDDVLNYYNYFNNYLIQNENYSMDELIWRGFEEFNVIFNKLKQMAKSNPLAESKKVYLHEFNYYISCFVRLCLSILKEADIYDSANVFEAEKQKVWNQEELQSIWNEAYSKIEMIYRDYENVDKPSELNYTRTEMSKVAKQFASNYKEGIFQLEMPTGAGKTKTSLRYALTNAKNYNRKRIFYITAFLSVLEQNANEIKNIISNDTIVLEHHSNILLEERKDDEQFKYDVEHRMLSYLKESWEAPIILTTMVQFCNTLFKGQASQIRRFCKLIDSVIIIDEVQSLPLKAIYNFNLMMNFMKNIMHCNIVHCTATQPILNSKALKYPVYYGDLNNNNFKIIEKKLIKRTCFDRVVYYNLTGSDARKKMSTYDIIQHVEKTLRDFDSCLIVLNTKKAVRTLYDEFSNQMTNEKIVYLTTNLCAAHRLEIIDEVKQILIKNRNGNSKTKLICISTQLIEAGVDLDFDCVYRSMAGIDSLVQCAGRCNREGKLTKDGQYIQGKIYIINYDMENLANLQDIRQTVTASEEAIRSISIANDEEQISLDEIKSYYFNKYYIENEKKMSYCQRKDGDNMIEQLSINKSMRIAYEQYHYTKYPFRLAQAFREAADNFELIKHDTVGVIVYYKNEDLIEQLLIAIEKRDSYEISKLLKKLQRTTVNVYFNEKLQGYVQNIIKDKVKDGQIWLLDKHYYDEKLGIVTEGLADFIV</sequence>
<keyword evidence="7" id="KW-0347">Helicase</keyword>
<dbReference type="Pfam" id="PF01966">
    <property type="entry name" value="HD"/>
    <property type="match status" value="1"/>
</dbReference>
<evidence type="ECO:0000256" key="3">
    <source>
        <dbReference type="ARBA" id="ARBA00022722"/>
    </source>
</evidence>
<evidence type="ECO:0000259" key="11">
    <source>
        <dbReference type="PROSITE" id="PS51643"/>
    </source>
</evidence>
<dbReference type="GO" id="GO:0004386">
    <property type="term" value="F:helicase activity"/>
    <property type="evidence" value="ECO:0007669"/>
    <property type="project" value="UniProtKB-KW"/>
</dbReference>
<comment type="similarity">
    <text evidence="2">In the central section; belongs to the CRISPR-associated helicase Cas3 family.</text>
</comment>
<dbReference type="Gene3D" id="3.40.50.300">
    <property type="entry name" value="P-loop containing nucleotide triphosphate hydrolases"/>
    <property type="match status" value="2"/>
</dbReference>
<keyword evidence="6" id="KW-0378">Hydrolase</keyword>
<dbReference type="GO" id="GO:0004518">
    <property type="term" value="F:nuclease activity"/>
    <property type="evidence" value="ECO:0007669"/>
    <property type="project" value="UniProtKB-KW"/>
</dbReference>
<evidence type="ECO:0000313" key="12">
    <source>
        <dbReference type="EMBL" id="CUH92083.1"/>
    </source>
</evidence>
<evidence type="ECO:0000256" key="1">
    <source>
        <dbReference type="ARBA" id="ARBA00006847"/>
    </source>
</evidence>
<evidence type="ECO:0000256" key="7">
    <source>
        <dbReference type="ARBA" id="ARBA00022806"/>
    </source>
</evidence>
<dbReference type="CDD" id="cd17930">
    <property type="entry name" value="DEXHc_cas3"/>
    <property type="match status" value="1"/>
</dbReference>
<evidence type="ECO:0000256" key="8">
    <source>
        <dbReference type="ARBA" id="ARBA00022840"/>
    </source>
</evidence>
<dbReference type="Pfam" id="PF04851">
    <property type="entry name" value="ResIII"/>
    <property type="match status" value="1"/>
</dbReference>
<dbReference type="SUPFAM" id="SSF52540">
    <property type="entry name" value="P-loop containing nucleoside triphosphate hydrolases"/>
    <property type="match status" value="1"/>
</dbReference>
<organism evidence="12 13">
    <name type="scientific">Herbinix luporum</name>
    <dbReference type="NCBI Taxonomy" id="1679721"/>
    <lineage>
        <taxon>Bacteria</taxon>
        <taxon>Bacillati</taxon>
        <taxon>Bacillota</taxon>
        <taxon>Clostridia</taxon>
        <taxon>Lachnospirales</taxon>
        <taxon>Lachnospiraceae</taxon>
        <taxon>Herbinix</taxon>
    </lineage>
</organism>
<dbReference type="InterPro" id="IPR038257">
    <property type="entry name" value="CRISPR-assoc_Cas3_HD_sf"/>
</dbReference>
<evidence type="ECO:0000256" key="4">
    <source>
        <dbReference type="ARBA" id="ARBA00022723"/>
    </source>
</evidence>
<dbReference type="Pfam" id="PF22590">
    <property type="entry name" value="Cas3-like_C_2"/>
    <property type="match status" value="1"/>
</dbReference>
<name>A0A0K8J429_9FIRM</name>
<dbReference type="SUPFAM" id="SSF109604">
    <property type="entry name" value="HD-domain/PDEase-like"/>
    <property type="match status" value="1"/>
</dbReference>
<keyword evidence="13" id="KW-1185">Reference proteome</keyword>
<dbReference type="OrthoDB" id="9810236at2"/>
<dbReference type="NCBIfam" id="TIGR01596">
    <property type="entry name" value="cas3_HD"/>
    <property type="match status" value="1"/>
</dbReference>
<feature type="domain" description="HD Cas3-type" evidence="11">
    <location>
        <begin position="15"/>
        <end position="229"/>
    </location>
</feature>
<dbReference type="EMBL" id="LN879430">
    <property type="protein sequence ID" value="CUH92083.1"/>
    <property type="molecule type" value="Genomic_DNA"/>
</dbReference>
<comment type="similarity">
    <text evidence="1">In the N-terminal section; belongs to the CRISPR-associated nuclease Cas3-HD family.</text>
</comment>
<dbReference type="GO" id="GO:0003677">
    <property type="term" value="F:DNA binding"/>
    <property type="evidence" value="ECO:0007669"/>
    <property type="project" value="InterPro"/>
</dbReference>
<protein>
    <recommendedName>
        <fullName evidence="14">CRISPR-associated helicase Cas3</fullName>
    </recommendedName>
</protein>
<evidence type="ECO:0000256" key="6">
    <source>
        <dbReference type="ARBA" id="ARBA00022801"/>
    </source>
</evidence>
<dbReference type="InterPro" id="IPR006474">
    <property type="entry name" value="Helicase_Cas3_CRISPR-ass_core"/>
</dbReference>
<dbReference type="CDD" id="cd09641">
    <property type="entry name" value="Cas3''_I"/>
    <property type="match status" value="1"/>
</dbReference>
<reference evidence="13" key="1">
    <citation type="submission" date="2015-09" db="EMBL/GenBank/DDBJ databases">
        <authorList>
            <person name="Wibberg D."/>
        </authorList>
    </citation>
    <scope>NUCLEOTIDE SEQUENCE [LARGE SCALE GENOMIC DNA]</scope>
    <source>
        <strain evidence="13">SD1D</strain>
    </source>
</reference>
<dbReference type="InterPro" id="IPR006674">
    <property type="entry name" value="HD_domain"/>
</dbReference>
<dbReference type="AlphaFoldDB" id="A0A0K8J429"/>
<evidence type="ECO:0000259" key="10">
    <source>
        <dbReference type="PROSITE" id="PS51194"/>
    </source>
</evidence>
<dbReference type="InterPro" id="IPR027417">
    <property type="entry name" value="P-loop_NTPase"/>
</dbReference>
<dbReference type="KEGG" id="hsd:SD1D_0531"/>
<dbReference type="PROSITE" id="PS51643">
    <property type="entry name" value="HD_CAS3"/>
    <property type="match status" value="1"/>
</dbReference>
<dbReference type="RefSeq" id="WP_058257485.1">
    <property type="nucleotide sequence ID" value="NZ_LN879430.1"/>
</dbReference>
<dbReference type="GO" id="GO:0005524">
    <property type="term" value="F:ATP binding"/>
    <property type="evidence" value="ECO:0007669"/>
    <property type="project" value="UniProtKB-KW"/>
</dbReference>
<dbReference type="GO" id="GO:0051607">
    <property type="term" value="P:defense response to virus"/>
    <property type="evidence" value="ECO:0007669"/>
    <property type="project" value="UniProtKB-KW"/>
</dbReference>
<dbReference type="InterPro" id="IPR006935">
    <property type="entry name" value="Helicase/UvrB_N"/>
</dbReference>
<keyword evidence="9" id="KW-0051">Antiviral defense</keyword>
<dbReference type="GO" id="GO:0016787">
    <property type="term" value="F:hydrolase activity"/>
    <property type="evidence" value="ECO:0007669"/>
    <property type="project" value="UniProtKB-KW"/>
</dbReference>
<evidence type="ECO:0000313" key="13">
    <source>
        <dbReference type="Proteomes" id="UP000196053"/>
    </source>
</evidence>
<accession>A0A0K8J429</accession>